<organism evidence="4 5">
    <name type="scientific">Streptomyces flaveus</name>
    <dbReference type="NCBI Taxonomy" id="66370"/>
    <lineage>
        <taxon>Bacteria</taxon>
        <taxon>Bacillati</taxon>
        <taxon>Actinomycetota</taxon>
        <taxon>Actinomycetes</taxon>
        <taxon>Kitasatosporales</taxon>
        <taxon>Streptomycetaceae</taxon>
        <taxon>Streptomyces</taxon>
        <taxon>Streptomyces aurantiacus group</taxon>
    </lineage>
</organism>
<evidence type="ECO:0000256" key="3">
    <source>
        <dbReference type="SAM" id="MobiDB-lite"/>
    </source>
</evidence>
<keyword evidence="2" id="KW-0378">Hydrolase</keyword>
<proteinExistence type="inferred from homology"/>
<comment type="similarity">
    <text evidence="1">Belongs to the peptidase S33 family.</text>
</comment>
<reference evidence="4" key="2">
    <citation type="submission" date="2020-09" db="EMBL/GenBank/DDBJ databases">
        <authorList>
            <person name="Sun Q."/>
            <person name="Ohkuma M."/>
        </authorList>
    </citation>
    <scope>NUCLEOTIDE SEQUENCE</scope>
    <source>
        <strain evidence="4">JCM 3035</strain>
    </source>
</reference>
<dbReference type="GO" id="GO:0097176">
    <property type="term" value="P:epoxide metabolic process"/>
    <property type="evidence" value="ECO:0007669"/>
    <property type="project" value="TreeGrafter"/>
</dbReference>
<accession>A0A917VVK7</accession>
<dbReference type="GO" id="GO:0004301">
    <property type="term" value="F:epoxide hydrolase activity"/>
    <property type="evidence" value="ECO:0007669"/>
    <property type="project" value="TreeGrafter"/>
</dbReference>
<keyword evidence="5" id="KW-1185">Reference proteome</keyword>
<evidence type="ECO:0000256" key="2">
    <source>
        <dbReference type="ARBA" id="ARBA00022801"/>
    </source>
</evidence>
<evidence type="ECO:0000313" key="4">
    <source>
        <dbReference type="EMBL" id="GGL18652.1"/>
    </source>
</evidence>
<dbReference type="AlphaFoldDB" id="A0A917VVK7"/>
<dbReference type="PANTHER" id="PTHR21661:SF35">
    <property type="entry name" value="EPOXIDE HYDROLASE"/>
    <property type="match status" value="1"/>
</dbReference>
<protein>
    <submittedName>
        <fullName evidence="4">Uncharacterized protein</fullName>
    </submittedName>
</protein>
<feature type="region of interest" description="Disordered" evidence="3">
    <location>
        <begin position="33"/>
        <end position="52"/>
    </location>
</feature>
<comment type="caution">
    <text evidence="4">The sequence shown here is derived from an EMBL/GenBank/DDBJ whole genome shotgun (WGS) entry which is preliminary data.</text>
</comment>
<dbReference type="InterPro" id="IPR029058">
    <property type="entry name" value="AB_hydrolase_fold"/>
</dbReference>
<name>A0A917VVK7_9ACTN</name>
<dbReference type="PANTHER" id="PTHR21661">
    <property type="entry name" value="EPOXIDE HYDROLASE 1-RELATED"/>
    <property type="match status" value="1"/>
</dbReference>
<sequence>MIGPLSDPRAHGGDPADADHVIGVHVNFLMTNPTGTPGELDDISPDDRAKPKQNRLIEADGQGYLALQATRPQTIGFTPADSPAGQLAWIAEKFKEWTDGTHLPECAIDRGLMLTNVMLYWLTNTAASSARLYYEVSHPPKQPEQSPAPLGVAHSC</sequence>
<dbReference type="SUPFAM" id="SSF53474">
    <property type="entry name" value="alpha/beta-Hydrolases"/>
    <property type="match status" value="1"/>
</dbReference>
<reference evidence="4" key="1">
    <citation type="journal article" date="2014" name="Int. J. Syst. Evol. Microbiol.">
        <title>Complete genome sequence of Corynebacterium casei LMG S-19264T (=DSM 44701T), isolated from a smear-ripened cheese.</title>
        <authorList>
            <consortium name="US DOE Joint Genome Institute (JGI-PGF)"/>
            <person name="Walter F."/>
            <person name="Albersmeier A."/>
            <person name="Kalinowski J."/>
            <person name="Ruckert C."/>
        </authorList>
    </citation>
    <scope>NUCLEOTIDE SEQUENCE</scope>
    <source>
        <strain evidence="4">JCM 3035</strain>
    </source>
</reference>
<gene>
    <name evidence="4" type="ORF">GCM10010094_94690</name>
</gene>
<dbReference type="RefSeq" id="WP_189327876.1">
    <property type="nucleotide sequence ID" value="NZ_BMPQ01000071.1"/>
</dbReference>
<evidence type="ECO:0000313" key="5">
    <source>
        <dbReference type="Proteomes" id="UP000637788"/>
    </source>
</evidence>
<dbReference type="Gene3D" id="3.40.50.1820">
    <property type="entry name" value="alpha/beta hydrolase"/>
    <property type="match status" value="1"/>
</dbReference>
<evidence type="ECO:0000256" key="1">
    <source>
        <dbReference type="ARBA" id="ARBA00010088"/>
    </source>
</evidence>
<dbReference type="Proteomes" id="UP000637788">
    <property type="component" value="Unassembled WGS sequence"/>
</dbReference>
<dbReference type="EMBL" id="BMPQ01000071">
    <property type="protein sequence ID" value="GGL18652.1"/>
    <property type="molecule type" value="Genomic_DNA"/>
</dbReference>